<dbReference type="InterPro" id="IPR036388">
    <property type="entry name" value="WH-like_DNA-bd_sf"/>
</dbReference>
<dbReference type="Pfam" id="PF24266">
    <property type="entry name" value="HTH_HVO_0163_N"/>
    <property type="match status" value="1"/>
</dbReference>
<dbReference type="PANTHER" id="PTHR36216">
    <property type="entry name" value="TRANSCRIPTIONAL REGULATOR, TRMB"/>
    <property type="match status" value="1"/>
</dbReference>
<name>A0A7D5QCV6_9EURY</name>
<dbReference type="AlphaFoldDB" id="A0A7D5QCV6"/>
<gene>
    <name evidence="2" type="ORF">HUG12_07290</name>
</gene>
<proteinExistence type="predicted"/>
<protein>
    <submittedName>
        <fullName evidence="2">Helix-turn-helix domain-containing protein</fullName>
    </submittedName>
</protein>
<evidence type="ECO:0000259" key="1">
    <source>
        <dbReference type="Pfam" id="PF24266"/>
    </source>
</evidence>
<dbReference type="Proteomes" id="UP000509626">
    <property type="component" value="Chromosome"/>
</dbReference>
<dbReference type="InterPro" id="IPR011991">
    <property type="entry name" value="ArsR-like_HTH"/>
</dbReference>
<dbReference type="CDD" id="cd00090">
    <property type="entry name" value="HTH_ARSR"/>
    <property type="match status" value="2"/>
</dbReference>
<accession>A0A7D5QCV6</accession>
<dbReference type="KEGG" id="halu:HUG12_07290"/>
<keyword evidence="3" id="KW-1185">Reference proteome</keyword>
<dbReference type="Gene3D" id="1.10.10.10">
    <property type="entry name" value="Winged helix-like DNA-binding domain superfamily/Winged helix DNA-binding domain"/>
    <property type="match status" value="2"/>
</dbReference>
<evidence type="ECO:0000313" key="2">
    <source>
        <dbReference type="EMBL" id="QLG64017.1"/>
    </source>
</evidence>
<dbReference type="InterPro" id="IPR056504">
    <property type="entry name" value="HTH_HVO_0163_N"/>
</dbReference>
<sequence length="181" mass="20182">MLASAGGFTPTRRAILEHIEAHPGVHFSELVRNLDVASGQVQYHLRKLLSNGQVAETYLYGRTHYYPPEYDAWERGALALFRRETAREILLHLLERGPSTPRDVVGSLDIARSTLEWHLEHLVEQGLVDKEYDGGNGVVLTVAHPQRTVQLLTGVIPSASDQLVDRFLRFVDQLFAGGDGS</sequence>
<dbReference type="Pfam" id="PF12840">
    <property type="entry name" value="HTH_20"/>
    <property type="match status" value="1"/>
</dbReference>
<dbReference type="PANTHER" id="PTHR36216:SF1">
    <property type="entry name" value="HTH ARSR-TYPE DOMAIN-CONTAINING PROTEIN"/>
    <property type="match status" value="1"/>
</dbReference>
<reference evidence="2 3" key="1">
    <citation type="submission" date="2020-06" db="EMBL/GenBank/DDBJ databases">
        <title>NJ-3-1, isolated from saline soil.</title>
        <authorList>
            <person name="Cui H.L."/>
            <person name="Shi X."/>
        </authorList>
    </citation>
    <scope>NUCLEOTIDE SEQUENCE [LARGE SCALE GENOMIC DNA]</scope>
    <source>
        <strain evidence="2 3">NJ-3-1</strain>
    </source>
</reference>
<evidence type="ECO:0000313" key="3">
    <source>
        <dbReference type="Proteomes" id="UP000509626"/>
    </source>
</evidence>
<feature type="domain" description="HVO-0163 N-terminal HTH" evidence="1">
    <location>
        <begin position="10"/>
        <end position="78"/>
    </location>
</feature>
<organism evidence="2 3">
    <name type="scientific">Halorarum salinum</name>
    <dbReference type="NCBI Taxonomy" id="2743089"/>
    <lineage>
        <taxon>Archaea</taxon>
        <taxon>Methanobacteriati</taxon>
        <taxon>Methanobacteriota</taxon>
        <taxon>Stenosarchaea group</taxon>
        <taxon>Halobacteria</taxon>
        <taxon>Halobacteriales</taxon>
        <taxon>Haloferacaceae</taxon>
        <taxon>Halorarum</taxon>
    </lineage>
</organism>
<dbReference type="InterPro" id="IPR036390">
    <property type="entry name" value="WH_DNA-bd_sf"/>
</dbReference>
<dbReference type="OrthoDB" id="28610at2157"/>
<dbReference type="EMBL" id="CP058579">
    <property type="protein sequence ID" value="QLG64017.1"/>
    <property type="molecule type" value="Genomic_DNA"/>
</dbReference>
<dbReference type="SUPFAM" id="SSF46785">
    <property type="entry name" value="Winged helix' DNA-binding domain"/>
    <property type="match status" value="2"/>
</dbReference>